<dbReference type="PANTHER" id="PTHR30250:SF11">
    <property type="entry name" value="O-ANTIGEN TRANSPORTER-RELATED"/>
    <property type="match status" value="1"/>
</dbReference>
<dbReference type="EMBL" id="JAFLNF010000007">
    <property type="protein sequence ID" value="MBO0346652.1"/>
    <property type="molecule type" value="Genomic_DNA"/>
</dbReference>
<keyword evidence="8" id="KW-1185">Reference proteome</keyword>
<accession>A0A939ERA0</accession>
<feature type="transmembrane region" description="Helical" evidence="6">
    <location>
        <begin position="32"/>
        <end position="53"/>
    </location>
</feature>
<protein>
    <submittedName>
        <fullName evidence="7">Oligosaccharide flippase family protein</fullName>
    </submittedName>
</protein>
<evidence type="ECO:0000256" key="6">
    <source>
        <dbReference type="SAM" id="Phobius"/>
    </source>
</evidence>
<feature type="transmembrane region" description="Helical" evidence="6">
    <location>
        <begin position="171"/>
        <end position="191"/>
    </location>
</feature>
<keyword evidence="3 6" id="KW-0812">Transmembrane</keyword>
<feature type="transmembrane region" description="Helical" evidence="6">
    <location>
        <begin position="148"/>
        <end position="165"/>
    </location>
</feature>
<dbReference type="PANTHER" id="PTHR30250">
    <property type="entry name" value="PST FAMILY PREDICTED COLANIC ACID TRANSPORTER"/>
    <property type="match status" value="1"/>
</dbReference>
<dbReference type="InterPro" id="IPR002797">
    <property type="entry name" value="Polysacc_synth"/>
</dbReference>
<comment type="subcellular location">
    <subcellularLocation>
        <location evidence="1">Cell membrane</location>
        <topology evidence="1">Multi-pass membrane protein</topology>
    </subcellularLocation>
</comment>
<feature type="transmembrane region" description="Helical" evidence="6">
    <location>
        <begin position="82"/>
        <end position="102"/>
    </location>
</feature>
<organism evidence="7 8">
    <name type="scientific">Roseibium limicola</name>
    <dbReference type="NCBI Taxonomy" id="2816037"/>
    <lineage>
        <taxon>Bacteria</taxon>
        <taxon>Pseudomonadati</taxon>
        <taxon>Pseudomonadota</taxon>
        <taxon>Alphaproteobacteria</taxon>
        <taxon>Hyphomicrobiales</taxon>
        <taxon>Stappiaceae</taxon>
        <taxon>Roseibium</taxon>
    </lineage>
</organism>
<feature type="transmembrane region" description="Helical" evidence="6">
    <location>
        <begin position="212"/>
        <end position="241"/>
    </location>
</feature>
<dbReference type="Pfam" id="PF01943">
    <property type="entry name" value="Polysacc_synt"/>
    <property type="match status" value="1"/>
</dbReference>
<evidence type="ECO:0000256" key="3">
    <source>
        <dbReference type="ARBA" id="ARBA00022692"/>
    </source>
</evidence>
<dbReference type="InterPro" id="IPR050833">
    <property type="entry name" value="Poly_Biosynth_Transport"/>
</dbReference>
<feature type="transmembrane region" description="Helical" evidence="6">
    <location>
        <begin position="359"/>
        <end position="378"/>
    </location>
</feature>
<feature type="transmembrane region" description="Helical" evidence="6">
    <location>
        <begin position="247"/>
        <end position="267"/>
    </location>
</feature>
<dbReference type="AlphaFoldDB" id="A0A939ERA0"/>
<evidence type="ECO:0000313" key="7">
    <source>
        <dbReference type="EMBL" id="MBO0346652.1"/>
    </source>
</evidence>
<reference evidence="7" key="1">
    <citation type="submission" date="2021-03" db="EMBL/GenBank/DDBJ databases">
        <title>Roseibium sp. CAU 1637 isolated from Incheon.</title>
        <authorList>
            <person name="Kim W."/>
        </authorList>
    </citation>
    <scope>NUCLEOTIDE SEQUENCE</scope>
    <source>
        <strain evidence="7">CAU 1637</strain>
    </source>
</reference>
<name>A0A939ERA0_9HYPH</name>
<sequence length="428" mass="46448">MALLTFGVRVGGAALAYLSQILLARWMGAHDYGIYSLAWTWIIVLGIIASAGFSSSANRFIPEYDKAGDMAGLRGFLRMSQWTALGIGALITAIGIAVIWIAQPWIEPYYVAPLMLIMVALPFFSLGNTLDGVARSYDWSGLAMLPTYIWRPLLILLFAGMLLLAGFSPTALHVATAAVAATWLVALYQLYAIRKRLKPRLGQVPHRSHFKLWMAVSFPMLMVEGILQLITSADVIMVSFWHDPHDVGIYFAASKTLALVHFVYFAVRSASAHRYAAYVHGNDTAKLAAYVRQTSHWTFWPSLAVALGLLLVAPLLLRLFGSDFASGYPVLAVLIIGVLARASVGPVDALLTMSGHQKSCAWIYAGTFVVNVVCNLILIPRLGLVGAALATALSIVFEAICLSTVARRRLGVSTFVFALMLQKKGAAA</sequence>
<keyword evidence="4 6" id="KW-1133">Transmembrane helix</keyword>
<evidence type="ECO:0000256" key="4">
    <source>
        <dbReference type="ARBA" id="ARBA00022989"/>
    </source>
</evidence>
<feature type="transmembrane region" description="Helical" evidence="6">
    <location>
        <begin position="326"/>
        <end position="347"/>
    </location>
</feature>
<keyword evidence="5 6" id="KW-0472">Membrane</keyword>
<gene>
    <name evidence="7" type="ORF">J0X15_15590</name>
</gene>
<comment type="caution">
    <text evidence="7">The sequence shown here is derived from an EMBL/GenBank/DDBJ whole genome shotgun (WGS) entry which is preliminary data.</text>
</comment>
<dbReference type="GO" id="GO:0005886">
    <property type="term" value="C:plasma membrane"/>
    <property type="evidence" value="ECO:0007669"/>
    <property type="project" value="UniProtKB-SubCell"/>
</dbReference>
<feature type="transmembrane region" description="Helical" evidence="6">
    <location>
        <begin position="299"/>
        <end position="320"/>
    </location>
</feature>
<feature type="transmembrane region" description="Helical" evidence="6">
    <location>
        <begin position="108"/>
        <end position="127"/>
    </location>
</feature>
<keyword evidence="2" id="KW-1003">Cell membrane</keyword>
<evidence type="ECO:0000256" key="1">
    <source>
        <dbReference type="ARBA" id="ARBA00004651"/>
    </source>
</evidence>
<evidence type="ECO:0000256" key="2">
    <source>
        <dbReference type="ARBA" id="ARBA00022475"/>
    </source>
</evidence>
<proteinExistence type="predicted"/>
<evidence type="ECO:0000313" key="8">
    <source>
        <dbReference type="Proteomes" id="UP000664779"/>
    </source>
</evidence>
<evidence type="ECO:0000256" key="5">
    <source>
        <dbReference type="ARBA" id="ARBA00023136"/>
    </source>
</evidence>
<feature type="transmembrane region" description="Helical" evidence="6">
    <location>
        <begin position="384"/>
        <end position="405"/>
    </location>
</feature>
<dbReference type="Proteomes" id="UP000664779">
    <property type="component" value="Unassembled WGS sequence"/>
</dbReference>